<sequence length="304" mass="33433">MLHPVYFLLHTTGGTDSYAADKKARSLNAQPCGAETRMNAKIQTYRWNPPPDTIVRPHGIYLLHGTGEHACRYEGLVTRLTSRGWRVGAHDHIGHGRSQGQRGLVYPENVLSTTATVQIEAFANETGATPVLFGHSLGGVLATQLVIEEKLAVSGLILSAPAYAAVMRPIDRIKLRLLSTFAPKLCLDLGYDPSRLTKDVAVQQAAVADPLIHGYKSATLVNWLLDTGQRMIDKAAQLDVDTLLMIAGADTVADSSKTRLFASKVPAGLLTVHDYEGDFHELLNETLERRERTLTDIEQWLERF</sequence>
<dbReference type="AlphaFoldDB" id="A0A2Z2NPC0"/>
<dbReference type="InterPro" id="IPR029058">
    <property type="entry name" value="AB_hydrolase_fold"/>
</dbReference>
<evidence type="ECO:0000313" key="2">
    <source>
        <dbReference type="EMBL" id="ASJ73109.1"/>
    </source>
</evidence>
<dbReference type="EC" id="3.1.1.-" evidence="2"/>
<protein>
    <submittedName>
        <fullName evidence="2">Phospholipase YtpA</fullName>
        <ecNumber evidence="2">3.1.1.-</ecNumber>
    </submittedName>
</protein>
<dbReference type="SUPFAM" id="SSF53474">
    <property type="entry name" value="alpha/beta-Hydrolases"/>
    <property type="match status" value="1"/>
</dbReference>
<dbReference type="EMBL" id="CP018632">
    <property type="protein sequence ID" value="ASJ73109.1"/>
    <property type="molecule type" value="Genomic_DNA"/>
</dbReference>
<evidence type="ECO:0000259" key="1">
    <source>
        <dbReference type="Pfam" id="PF12146"/>
    </source>
</evidence>
<dbReference type="Gene3D" id="3.40.50.1820">
    <property type="entry name" value="alpha/beta hydrolase"/>
    <property type="match status" value="1"/>
</dbReference>
<gene>
    <name evidence="2" type="primary">ytpA</name>
    <name evidence="2" type="ORF">IMCC3135_15125</name>
</gene>
<organism evidence="2 3">
    <name type="scientific">Granulosicoccus antarcticus IMCC3135</name>
    <dbReference type="NCBI Taxonomy" id="1192854"/>
    <lineage>
        <taxon>Bacteria</taxon>
        <taxon>Pseudomonadati</taxon>
        <taxon>Pseudomonadota</taxon>
        <taxon>Gammaproteobacteria</taxon>
        <taxon>Chromatiales</taxon>
        <taxon>Granulosicoccaceae</taxon>
        <taxon>Granulosicoccus</taxon>
    </lineage>
</organism>
<keyword evidence="2" id="KW-0378">Hydrolase</keyword>
<dbReference type="Proteomes" id="UP000250079">
    <property type="component" value="Chromosome"/>
</dbReference>
<dbReference type="InterPro" id="IPR022742">
    <property type="entry name" value="Hydrolase_4"/>
</dbReference>
<dbReference type="InterPro" id="IPR051044">
    <property type="entry name" value="MAG_DAG_Lipase"/>
</dbReference>
<dbReference type="GO" id="GO:0016787">
    <property type="term" value="F:hydrolase activity"/>
    <property type="evidence" value="ECO:0007669"/>
    <property type="project" value="UniProtKB-KW"/>
</dbReference>
<feature type="domain" description="Serine aminopeptidase S33" evidence="1">
    <location>
        <begin position="60"/>
        <end position="286"/>
    </location>
</feature>
<keyword evidence="3" id="KW-1185">Reference proteome</keyword>
<dbReference type="Pfam" id="PF12146">
    <property type="entry name" value="Hydrolase_4"/>
    <property type="match status" value="1"/>
</dbReference>
<dbReference type="KEGG" id="gai:IMCC3135_15125"/>
<reference evidence="2 3" key="1">
    <citation type="submission" date="2016-12" db="EMBL/GenBank/DDBJ databases">
        <authorList>
            <person name="Song W.-J."/>
            <person name="Kurnit D.M."/>
        </authorList>
    </citation>
    <scope>NUCLEOTIDE SEQUENCE [LARGE SCALE GENOMIC DNA]</scope>
    <source>
        <strain evidence="2 3">IMCC3135</strain>
    </source>
</reference>
<accession>A0A2Z2NPC0</accession>
<dbReference type="PANTHER" id="PTHR11614">
    <property type="entry name" value="PHOSPHOLIPASE-RELATED"/>
    <property type="match status" value="1"/>
</dbReference>
<evidence type="ECO:0000313" key="3">
    <source>
        <dbReference type="Proteomes" id="UP000250079"/>
    </source>
</evidence>
<proteinExistence type="predicted"/>
<name>A0A2Z2NPC0_9GAMM</name>